<dbReference type="PhylomeDB" id="B8MV33"/>
<evidence type="ECO:0000313" key="1">
    <source>
        <dbReference type="EMBL" id="EED11749.1"/>
    </source>
</evidence>
<reference evidence="2" key="1">
    <citation type="journal article" date="2015" name="Genome Announc.">
        <title>Genome sequence of the AIDS-associated pathogen Penicillium marneffei (ATCC18224) and its near taxonomic relative Talaromyces stipitatus (ATCC10500).</title>
        <authorList>
            <person name="Nierman W.C."/>
            <person name="Fedorova-Abrams N.D."/>
            <person name="Andrianopoulos A."/>
        </authorList>
    </citation>
    <scope>NUCLEOTIDE SEQUENCE [LARGE SCALE GENOMIC DNA]</scope>
    <source>
        <strain evidence="2">ATCC 10500 / CBS 375.48 / QM 6759 / NRRL 1006</strain>
    </source>
</reference>
<dbReference type="AlphaFoldDB" id="B8MV33"/>
<dbReference type="OrthoDB" id="3852249at2759"/>
<dbReference type="GeneID" id="8107160"/>
<dbReference type="EMBL" id="EQ962661">
    <property type="protein sequence ID" value="EED11749.1"/>
    <property type="molecule type" value="Genomic_DNA"/>
</dbReference>
<sequence>MRGQNELLKNIQSQLKIYQRPDIFGQLAAISTSAAAVYQIKRLADQTERVAGFLKGIEQNLSSHHIRGEHFPQHVHSYIRLLIERYTSDTVPHYFTVLNNSDLWHPKFADIQREDPLGPLYLGHRTDLDEPCAFLAEEVRP</sequence>
<organism evidence="1 2">
    <name type="scientific">Talaromyces stipitatus (strain ATCC 10500 / CBS 375.48 / QM 6759 / NRRL 1006)</name>
    <name type="common">Penicillium stipitatum</name>
    <dbReference type="NCBI Taxonomy" id="441959"/>
    <lineage>
        <taxon>Eukaryota</taxon>
        <taxon>Fungi</taxon>
        <taxon>Dikarya</taxon>
        <taxon>Ascomycota</taxon>
        <taxon>Pezizomycotina</taxon>
        <taxon>Eurotiomycetes</taxon>
        <taxon>Eurotiomycetidae</taxon>
        <taxon>Eurotiales</taxon>
        <taxon>Trichocomaceae</taxon>
        <taxon>Talaromyces</taxon>
        <taxon>Talaromyces sect. Talaromyces</taxon>
    </lineage>
</organism>
<dbReference type="Proteomes" id="UP000001745">
    <property type="component" value="Unassembled WGS sequence"/>
</dbReference>
<dbReference type="OMA" id="MIHEHST"/>
<protein>
    <submittedName>
        <fullName evidence="1">Uncharacterized protein</fullName>
    </submittedName>
</protein>
<dbReference type="RefSeq" id="XP_002488505.1">
    <property type="nucleotide sequence ID" value="XM_002488460.1"/>
</dbReference>
<proteinExistence type="predicted"/>
<accession>B8MV33</accession>
<gene>
    <name evidence="1" type="ORF">TSTA_109280</name>
</gene>
<evidence type="ECO:0000313" key="2">
    <source>
        <dbReference type="Proteomes" id="UP000001745"/>
    </source>
</evidence>
<keyword evidence="2" id="KW-1185">Reference proteome</keyword>
<name>B8MV33_TALSN</name>
<dbReference type="HOGENOM" id="CLU_1880320_0_0_1"/>
<dbReference type="InParanoid" id="B8MV33"/>
<dbReference type="VEuPathDB" id="FungiDB:TSTA_109280"/>